<dbReference type="KEGG" id="eha:Ethha_1227"/>
<dbReference type="STRING" id="663278.Ethha_1227"/>
<proteinExistence type="predicted"/>
<dbReference type="Gene3D" id="3.40.630.10">
    <property type="entry name" value="Zn peptidases"/>
    <property type="match status" value="1"/>
</dbReference>
<dbReference type="HOGENOM" id="CLU_270102_0_0_9"/>
<evidence type="ECO:0000313" key="2">
    <source>
        <dbReference type="EMBL" id="ADU26775.1"/>
    </source>
</evidence>
<dbReference type="InterPro" id="IPR003646">
    <property type="entry name" value="SH3-like_bac-type"/>
</dbReference>
<dbReference type="Proteomes" id="UP000001551">
    <property type="component" value="Chromosome"/>
</dbReference>
<dbReference type="SUPFAM" id="SSF53187">
    <property type="entry name" value="Zn-dependent exopeptidases"/>
    <property type="match status" value="1"/>
</dbReference>
<dbReference type="eggNOG" id="COG4991">
    <property type="taxonomic scope" value="Bacteria"/>
</dbReference>
<dbReference type="AlphaFoldDB" id="E6U5L6"/>
<feature type="domain" description="SH3b" evidence="1">
    <location>
        <begin position="178"/>
        <end position="250"/>
    </location>
</feature>
<gene>
    <name evidence="2" type="ordered locus">Ethha_1227</name>
</gene>
<accession>E6U5L6</accession>
<dbReference type="EMBL" id="CP002400">
    <property type="protein sequence ID" value="ADU26775.1"/>
    <property type="molecule type" value="Genomic_DNA"/>
</dbReference>
<organism evidence="2 3">
    <name type="scientific">Ethanoligenens harbinense (strain DSM 18485 / JCM 12961 / CGMCC 1.5033 / YUAN-3)</name>
    <dbReference type="NCBI Taxonomy" id="663278"/>
    <lineage>
        <taxon>Bacteria</taxon>
        <taxon>Bacillati</taxon>
        <taxon>Bacillota</taxon>
        <taxon>Clostridia</taxon>
        <taxon>Eubacteriales</taxon>
        <taxon>Oscillospiraceae</taxon>
        <taxon>Ethanoligenens</taxon>
    </lineage>
</organism>
<dbReference type="SMART" id="SM00287">
    <property type="entry name" value="SH3b"/>
    <property type="match status" value="3"/>
</dbReference>
<dbReference type="eggNOG" id="COG2866">
    <property type="taxonomic scope" value="Bacteria"/>
</dbReference>
<name>E6U5L6_ETHHY</name>
<sequence>MEGKKHSLSRTDVDGIIKNVPVSNGVWIPTAARETMLTLINSLSSKPFEIDVQGYLKLKADAPEDQTKSALFADKLLSLINGQERIILSPATEIWYDNSGEPAPSPTGFGDAYSIQIQGEKSRLVLLDGSLFKAYGTDASNVTVSSLLLDQLLEDGIHYSNLISKELAEKSSRLLISAFSINIAAAGTMTSAQTSYAGPGGSIYAQVGSVDNGEYISIIDFEQGWLYIEYGTANGNKRGYVPSGSVSYSGSVPTADYHGGYYNAPNANLNVYYLPTVSGLSVGSIYAYEGATVLETSGNIAYIEYSSPSGTKRGYVWTSQLCSRHDGVIGIVTASSTPVYAGTDTHFASVGSIDRTEYTVILKSSGLWAFVEYNTPSGRKRGYTWVENIGDHYSLSNLPSIEITRNLGVSTANLPAYTGPNPNYAQMGSVFAGDQVNIITENEYGWCYVEYYTGGSASKRGYVDINAIQHISLDSLPTPSGVSAIPYGTSSSQRLLNAYKLGTGPNVLFGVFEQHGFEDGWAADGVELVKIANSLIANLNGNGNLSKWTVYVIPSANPDGLLSGYTNNGFGRCTAAWVDMNRSHNTNPLAYYTDDRNRTNNNAPEVVSLENFVSQHKSGAGQNVLLDVHGWENSTLGDPTVSSYFDNALGLNHVSNGGSDGYLIKWGMQNGINSTLVELPLPANPQDVINRNLSGEFISAVNNLLANTGVPASSTSAPEGWLDVVDGDRIAGWARDRDNLADSIWVHIYIRNRNTQEIARFAAVLANCYRGDVAPGSHGFNYAVDWRTIPPGEYQIETYAIGQNGNNPPLSGTPKYYTVNASNGCVDYVDSSGVGGWVWKSSAPNLPIEAHVYVYDSNGTQVYGVPVTANQYRSDLANLRYGNGHHGFSTSIPWSSLPLGPLKIVVYAVDGSGTNSTIYNSTVKNPSSPDYSYTKMASYLSHLTDAVNHYKSSTGATTSSIELALQYIRRGEYDSSRWTQAAGAINHNMINYINGSSNYQDLQYYFTNGTEDYIEFVDPITNAKIDAIHMFSTLNVLVHDTSPNEAGWLPATAGESLIDDLGGWAGDLETFQNDIVKANHPNDYQINYNLAISLLRENSGSTFPISDFNADADALNMYWNLIGSSSTLPQLFSNYYQNQTKKRYTSFAGHIVSEHGSLLEGAMDYISPLSAIEKISPLMKNCNPTIIQATAVASAFRDRCEELMSNE</sequence>
<keyword evidence="3" id="KW-1185">Reference proteome</keyword>
<evidence type="ECO:0000313" key="3">
    <source>
        <dbReference type="Proteomes" id="UP000001551"/>
    </source>
</evidence>
<dbReference type="PROSITE" id="PS51781">
    <property type="entry name" value="SH3B"/>
    <property type="match status" value="1"/>
</dbReference>
<dbReference type="RefSeq" id="WP_013485136.1">
    <property type="nucleotide sequence ID" value="NC_014828.1"/>
</dbReference>
<dbReference type="Gene3D" id="2.30.30.40">
    <property type="entry name" value="SH3 Domains"/>
    <property type="match status" value="1"/>
</dbReference>
<protein>
    <submittedName>
        <fullName evidence="2">SH3 domain protein</fullName>
    </submittedName>
</protein>
<reference evidence="2 3" key="1">
    <citation type="submission" date="2010-12" db="EMBL/GenBank/DDBJ databases">
        <title>Complete sequence of Ethanoligenens harbinense YUAN-3.</title>
        <authorList>
            <person name="Lucas S."/>
            <person name="Copeland A."/>
            <person name="Lapidus A."/>
            <person name="Cheng J.-F."/>
            <person name="Bruce D."/>
            <person name="Goodwin L."/>
            <person name="Pitluck S."/>
            <person name="Chertkov O."/>
            <person name="Misra M."/>
            <person name="Detter J.C."/>
            <person name="Han C."/>
            <person name="Tapia R."/>
            <person name="Land M."/>
            <person name="Hauser L."/>
            <person name="Jeffries C."/>
            <person name="Kyrpides N."/>
            <person name="Ivanova N."/>
            <person name="Mikhailova N."/>
            <person name="Wang A."/>
            <person name="Mouttaki H."/>
            <person name="He Z."/>
            <person name="Zhou J."/>
            <person name="Hemme C.L."/>
            <person name="Woyke T."/>
        </authorList>
    </citation>
    <scope>NUCLEOTIDE SEQUENCE [LARGE SCALE GENOMIC DNA]</scope>
    <source>
        <strain evidence="3">DSM 18485 / JCM 12961 / CGMCC 1.5033 / YUAN-3</strain>
    </source>
</reference>
<evidence type="ECO:0000259" key="1">
    <source>
        <dbReference type="PROSITE" id="PS51781"/>
    </source>
</evidence>